<keyword evidence="6" id="KW-1185">Reference proteome</keyword>
<dbReference type="RefSeq" id="WP_095135104.1">
    <property type="nucleotide sequence ID" value="NZ_NIBG01000022.1"/>
</dbReference>
<keyword evidence="2" id="KW-0378">Hydrolase</keyword>
<dbReference type="InterPro" id="IPR005511">
    <property type="entry name" value="SMP-30"/>
</dbReference>
<dbReference type="Proteomes" id="UP000216024">
    <property type="component" value="Unassembled WGS sequence"/>
</dbReference>
<dbReference type="Pfam" id="PF08450">
    <property type="entry name" value="SGL"/>
    <property type="match status" value="1"/>
</dbReference>
<gene>
    <name evidence="5" type="ORF">CCE28_17945</name>
</gene>
<comment type="caution">
    <text evidence="5">The sequence shown here is derived from an EMBL/GenBank/DDBJ whole genome shotgun (WGS) entry which is preliminary data.</text>
</comment>
<dbReference type="SUPFAM" id="SSF63829">
    <property type="entry name" value="Calcium-dependent phosphotriesterase"/>
    <property type="match status" value="1"/>
</dbReference>
<evidence type="ECO:0000256" key="2">
    <source>
        <dbReference type="ARBA" id="ARBA00022801"/>
    </source>
</evidence>
<evidence type="ECO:0000313" key="6">
    <source>
        <dbReference type="Proteomes" id="UP000216024"/>
    </source>
</evidence>
<evidence type="ECO:0000256" key="1">
    <source>
        <dbReference type="ARBA" id="ARBA00008853"/>
    </source>
</evidence>
<keyword evidence="3" id="KW-0862">Zinc</keyword>
<evidence type="ECO:0000313" key="5">
    <source>
        <dbReference type="EMBL" id="PAB57879.1"/>
    </source>
</evidence>
<protein>
    <recommendedName>
        <fullName evidence="4">SMP-30/Gluconolactonase/LRE-like region domain-containing protein</fullName>
    </recommendedName>
</protein>
<reference evidence="5 6" key="1">
    <citation type="submission" date="2017-06" db="EMBL/GenBank/DDBJ databases">
        <title>Draft genome sequence of anaerobic fermentative bacterium Anaeromicrobium sediminis DY2726D isolated from West Pacific Ocean sediments.</title>
        <authorList>
            <person name="Zeng X."/>
        </authorList>
    </citation>
    <scope>NUCLEOTIDE SEQUENCE [LARGE SCALE GENOMIC DNA]</scope>
    <source>
        <strain evidence="5 6">DY2726D</strain>
    </source>
</reference>
<dbReference type="OrthoDB" id="2633250at2"/>
<feature type="domain" description="SMP-30/Gluconolactonase/LRE-like region" evidence="4">
    <location>
        <begin position="31"/>
        <end position="278"/>
    </location>
</feature>
<feature type="binding site" evidence="3">
    <location>
        <position position="31"/>
    </location>
    <ligand>
        <name>a divalent metal cation</name>
        <dbReference type="ChEBI" id="CHEBI:60240"/>
    </ligand>
</feature>
<comment type="cofactor">
    <cofactor evidence="3">
        <name>Zn(2+)</name>
        <dbReference type="ChEBI" id="CHEBI:29105"/>
    </cofactor>
    <text evidence="3">Binds 1 divalent metal cation per subunit.</text>
</comment>
<accession>A0A267ME92</accession>
<dbReference type="AlphaFoldDB" id="A0A267ME92"/>
<evidence type="ECO:0000256" key="3">
    <source>
        <dbReference type="PIRSR" id="PIRSR605511-2"/>
    </source>
</evidence>
<sequence>MDITCFNDKLWDLIDDHVECEVITKGFKSIEGPAWDKANNRLLFNDATGEKLYEWTCQGGTKVIREQNHMANGNAIDEKGNIISCEHKTSRLVKIDKIGNEEVLASHYDKLGLNSPTDVVIKSDGAIYFTDPNLGRTKKNGSKGIQELFFQGIYKYDPKRKKLDLLIDNLKNPNGIVFSKDESKLFVSDTNDKSIWRYKVDKKGDLTYGEEWVTLDEKDIDSLHGLEINDRQDLICATTRGLLIFDRNGKKLGLIKLTGKPTNMAFGDGHMKSLYITLCDRLCKINMKIGKKHMYN</sequence>
<dbReference type="PANTHER" id="PTHR47572:SF4">
    <property type="entry name" value="LACTONASE DRP35"/>
    <property type="match status" value="1"/>
</dbReference>
<dbReference type="InterPro" id="IPR013658">
    <property type="entry name" value="SGL"/>
</dbReference>
<organism evidence="5 6">
    <name type="scientific">Anaeromicrobium sediminis</name>
    <dbReference type="NCBI Taxonomy" id="1478221"/>
    <lineage>
        <taxon>Bacteria</taxon>
        <taxon>Bacillati</taxon>
        <taxon>Bacillota</taxon>
        <taxon>Clostridia</taxon>
        <taxon>Peptostreptococcales</taxon>
        <taxon>Thermotaleaceae</taxon>
        <taxon>Anaeromicrobium</taxon>
    </lineage>
</organism>
<comment type="similarity">
    <text evidence="1">Belongs to the SMP-30/CGR1 family.</text>
</comment>
<dbReference type="EMBL" id="NIBG01000022">
    <property type="protein sequence ID" value="PAB57879.1"/>
    <property type="molecule type" value="Genomic_DNA"/>
</dbReference>
<dbReference type="GO" id="GO:0016787">
    <property type="term" value="F:hydrolase activity"/>
    <property type="evidence" value="ECO:0007669"/>
    <property type="project" value="UniProtKB-KW"/>
</dbReference>
<feature type="binding site" evidence="3">
    <location>
        <position position="174"/>
    </location>
    <ligand>
        <name>a divalent metal cation</name>
        <dbReference type="ChEBI" id="CHEBI:60240"/>
    </ligand>
</feature>
<dbReference type="Gene3D" id="2.120.10.30">
    <property type="entry name" value="TolB, C-terminal domain"/>
    <property type="match status" value="1"/>
</dbReference>
<dbReference type="PRINTS" id="PR01790">
    <property type="entry name" value="SMP30FAMILY"/>
</dbReference>
<evidence type="ECO:0000259" key="4">
    <source>
        <dbReference type="Pfam" id="PF08450"/>
    </source>
</evidence>
<name>A0A267ME92_9FIRM</name>
<dbReference type="GO" id="GO:0046872">
    <property type="term" value="F:metal ion binding"/>
    <property type="evidence" value="ECO:0007669"/>
    <property type="project" value="UniProtKB-KW"/>
</dbReference>
<dbReference type="PANTHER" id="PTHR47572">
    <property type="entry name" value="LIPOPROTEIN-RELATED"/>
    <property type="match status" value="1"/>
</dbReference>
<dbReference type="InterPro" id="IPR051262">
    <property type="entry name" value="SMP-30/CGR1_Lactonase"/>
</dbReference>
<dbReference type="InterPro" id="IPR011042">
    <property type="entry name" value="6-blade_b-propeller_TolB-like"/>
</dbReference>
<proteinExistence type="inferred from homology"/>
<keyword evidence="3" id="KW-0479">Metal-binding</keyword>